<evidence type="ECO:0000256" key="1">
    <source>
        <dbReference type="SAM" id="Coils"/>
    </source>
</evidence>
<feature type="coiled-coil region" evidence="1">
    <location>
        <begin position="13"/>
        <end position="111"/>
    </location>
</feature>
<dbReference type="Proteomes" id="UP001233172">
    <property type="component" value="Unassembled WGS sequence"/>
</dbReference>
<organism evidence="3 4">
    <name type="scientific">Biomphalaria pfeifferi</name>
    <name type="common">Bloodfluke planorb</name>
    <name type="synonym">Freshwater snail</name>
    <dbReference type="NCBI Taxonomy" id="112525"/>
    <lineage>
        <taxon>Eukaryota</taxon>
        <taxon>Metazoa</taxon>
        <taxon>Spiralia</taxon>
        <taxon>Lophotrochozoa</taxon>
        <taxon>Mollusca</taxon>
        <taxon>Gastropoda</taxon>
        <taxon>Heterobranchia</taxon>
        <taxon>Euthyneura</taxon>
        <taxon>Panpulmonata</taxon>
        <taxon>Hygrophila</taxon>
        <taxon>Lymnaeoidea</taxon>
        <taxon>Planorbidae</taxon>
        <taxon>Biomphalaria</taxon>
    </lineage>
</organism>
<evidence type="ECO:0000256" key="2">
    <source>
        <dbReference type="SAM" id="MobiDB-lite"/>
    </source>
</evidence>
<reference evidence="3" key="1">
    <citation type="journal article" date="2023" name="PLoS Negl. Trop. Dis.">
        <title>A genome sequence for Biomphalaria pfeifferi, the major vector snail for the human-infecting parasite Schistosoma mansoni.</title>
        <authorList>
            <person name="Bu L."/>
            <person name="Lu L."/>
            <person name="Laidemitt M.R."/>
            <person name="Zhang S.M."/>
            <person name="Mutuku M."/>
            <person name="Mkoji G."/>
            <person name="Steinauer M."/>
            <person name="Loker E.S."/>
        </authorList>
    </citation>
    <scope>NUCLEOTIDE SEQUENCE</scope>
    <source>
        <strain evidence="3">KasaAsao</strain>
    </source>
</reference>
<feature type="coiled-coil region" evidence="1">
    <location>
        <begin position="228"/>
        <end position="306"/>
    </location>
</feature>
<gene>
    <name evidence="3" type="ORF">Bpfe_009225</name>
</gene>
<reference evidence="3" key="2">
    <citation type="submission" date="2023-04" db="EMBL/GenBank/DDBJ databases">
        <authorList>
            <person name="Bu L."/>
            <person name="Lu L."/>
            <person name="Laidemitt M.R."/>
            <person name="Zhang S.M."/>
            <person name="Mutuku M."/>
            <person name="Mkoji G."/>
            <person name="Steinauer M."/>
            <person name="Loker E.S."/>
        </authorList>
    </citation>
    <scope>NUCLEOTIDE SEQUENCE</scope>
    <source>
        <strain evidence="3">KasaAsao</strain>
        <tissue evidence="3">Whole Snail</tissue>
    </source>
</reference>
<keyword evidence="1" id="KW-0175">Coiled coil</keyword>
<proteinExistence type="predicted"/>
<evidence type="ECO:0000313" key="3">
    <source>
        <dbReference type="EMBL" id="KAK0061419.1"/>
    </source>
</evidence>
<name>A0AAD8BX11_BIOPF</name>
<keyword evidence="4" id="KW-1185">Reference proteome</keyword>
<feature type="region of interest" description="Disordered" evidence="2">
    <location>
        <begin position="451"/>
        <end position="470"/>
    </location>
</feature>
<comment type="caution">
    <text evidence="3">The sequence shown here is derived from an EMBL/GenBank/DDBJ whole genome shotgun (WGS) entry which is preliminary data.</text>
</comment>
<dbReference type="EMBL" id="JASAOG010000030">
    <property type="protein sequence ID" value="KAK0061419.1"/>
    <property type="molecule type" value="Genomic_DNA"/>
</dbReference>
<feature type="coiled-coil region" evidence="1">
    <location>
        <begin position="145"/>
        <end position="182"/>
    </location>
</feature>
<protein>
    <submittedName>
        <fullName evidence="3">Protein Spindly</fullName>
    </submittedName>
</protein>
<feature type="compositionally biased region" description="Basic and acidic residues" evidence="2">
    <location>
        <begin position="451"/>
        <end position="461"/>
    </location>
</feature>
<evidence type="ECO:0000313" key="4">
    <source>
        <dbReference type="Proteomes" id="UP001233172"/>
    </source>
</evidence>
<accession>A0AAD8BX11</accession>
<feature type="coiled-coil region" evidence="1">
    <location>
        <begin position="333"/>
        <end position="398"/>
    </location>
</feature>
<dbReference type="AlphaFoldDB" id="A0AAD8BX11"/>
<sequence length="507" mass="58919">MESSLINDDNILLEELELKKQDLYKANQNIEILTRNLQHLEEENTELKTELDEYIKRQQTWKNDEIAKSDGINRQKITDLQHCLDEAQASERLAAEEKRNLEKKLKQFLETASSRVPAASGQDDEIIHELHSKLCLLEEEKMSLKEKLVEAALEHQQNINELNGLRQELKEKEEEIDCLENQFTSQCNINEHLRDENMELKSKLEADVLQVGTNKKGNSLFSEVDDRRVIAETKIVKLESFLKKLEEQLTKEQKENKRLKQQILLLRQTASTGYSEDSVKGFMAELAESKRKIIQLTETLQKKELVQHEPREFRLPSLDITSESDKLYIKYLQDIIQDNKKELDLKLQELQQKDLQLRRSELLIAEVKMEKTSLVHERDKLKSMNAHLNVSLQELQRKHEPELFNPPSLDKVKIIQEEPKMLSICNSMDNMGSNFQKTGILKDIDHCKGKNKENVKDHEPGKSFSDVNKSSLSYAPINPSLSHTQPNVKFKTVTYQEVEAPTECKQQ</sequence>